<evidence type="ECO:0000256" key="2">
    <source>
        <dbReference type="SAM" id="Phobius"/>
    </source>
</evidence>
<dbReference type="RefSeq" id="XP_004355418.1">
    <property type="nucleotide sequence ID" value="XM_004355366.1"/>
</dbReference>
<dbReference type="GeneID" id="14869501"/>
<dbReference type="EMBL" id="GL883021">
    <property type="protein sequence ID" value="EGG16944.1"/>
    <property type="molecule type" value="Genomic_DNA"/>
</dbReference>
<dbReference type="OMA" id="LAYFATM"/>
<evidence type="ECO:0000313" key="4">
    <source>
        <dbReference type="EMBL" id="EGG16944.1"/>
    </source>
</evidence>
<feature type="domain" description="DUF6787" evidence="3">
    <location>
        <begin position="188"/>
        <end position="258"/>
    </location>
</feature>
<feature type="transmembrane region" description="Helical" evidence="2">
    <location>
        <begin position="225"/>
        <end position="246"/>
    </location>
</feature>
<dbReference type="AlphaFoldDB" id="F4Q430"/>
<evidence type="ECO:0000313" key="5">
    <source>
        <dbReference type="Proteomes" id="UP000007797"/>
    </source>
</evidence>
<reference evidence="5" key="1">
    <citation type="journal article" date="2011" name="Genome Res.">
        <title>Phylogeny-wide analysis of social amoeba genomes highlights ancient origins for complex intercellular communication.</title>
        <authorList>
            <person name="Heidel A.J."/>
            <person name="Lawal H.M."/>
            <person name="Felder M."/>
            <person name="Schilde C."/>
            <person name="Helps N.R."/>
            <person name="Tunggal B."/>
            <person name="Rivero F."/>
            <person name="John U."/>
            <person name="Schleicher M."/>
            <person name="Eichinger L."/>
            <person name="Platzer M."/>
            <person name="Noegel A.A."/>
            <person name="Schaap P."/>
            <person name="Gloeckner G."/>
        </authorList>
    </citation>
    <scope>NUCLEOTIDE SEQUENCE [LARGE SCALE GENOMIC DNA]</scope>
    <source>
        <strain evidence="5">SH3</strain>
    </source>
</reference>
<feature type="compositionally biased region" description="Low complexity" evidence="1">
    <location>
        <begin position="15"/>
        <end position="25"/>
    </location>
</feature>
<dbReference type="InterPro" id="IPR046714">
    <property type="entry name" value="DUF6787"/>
</dbReference>
<keyword evidence="2" id="KW-0472">Membrane</keyword>
<keyword evidence="2" id="KW-0812">Transmembrane</keyword>
<feature type="transmembrane region" description="Helical" evidence="2">
    <location>
        <begin position="184"/>
        <end position="205"/>
    </location>
</feature>
<keyword evidence="5" id="KW-1185">Reference proteome</keyword>
<dbReference type="Pfam" id="PF20584">
    <property type="entry name" value="DUF6787"/>
    <property type="match status" value="1"/>
</dbReference>
<dbReference type="Proteomes" id="UP000007797">
    <property type="component" value="Unassembled WGS sequence"/>
</dbReference>
<accession>F4Q430</accession>
<feature type="compositionally biased region" description="Basic and acidic residues" evidence="1">
    <location>
        <begin position="135"/>
        <end position="149"/>
    </location>
</feature>
<name>F4Q430_CACFS</name>
<protein>
    <recommendedName>
        <fullName evidence="3">DUF6787 domain-containing protein</fullName>
    </recommendedName>
</protein>
<proteinExistence type="predicted"/>
<dbReference type="OrthoDB" id="270912at2759"/>
<keyword evidence="2" id="KW-1133">Transmembrane helix</keyword>
<organism evidence="4 5">
    <name type="scientific">Cavenderia fasciculata</name>
    <name type="common">Slime mold</name>
    <name type="synonym">Dictyostelium fasciculatum</name>
    <dbReference type="NCBI Taxonomy" id="261658"/>
    <lineage>
        <taxon>Eukaryota</taxon>
        <taxon>Amoebozoa</taxon>
        <taxon>Evosea</taxon>
        <taxon>Eumycetozoa</taxon>
        <taxon>Dictyostelia</taxon>
        <taxon>Acytosteliales</taxon>
        <taxon>Cavenderiaceae</taxon>
        <taxon>Cavenderia</taxon>
    </lineage>
</organism>
<evidence type="ECO:0000259" key="3">
    <source>
        <dbReference type="Pfam" id="PF20584"/>
    </source>
</evidence>
<sequence>MISRLVRVLGTNPTSSSSSSLQRSYSQATTTTTSSYLNNNNLNFKNITKDLQSKLLFSTSCAGAAQPSHSFIHSFNSKKINCNNTFSILSSSLSTSSSTSTSTSRIYLNNNNNNNNKMISNRNNSSSSSNNNNVENKDKEDKEDTKIVEDSNENNKNNITLYDKYLKNTYDYPTYSRKWFIEKAYQFAIFGVTGPTAVVVVKWILKNLWQVEGTVFGGPWQFTLAYFATMFTCYPFVLLFYGTLFARHQYFKKMFLRMTIGTPQRIIALFNKNKKNQ</sequence>
<feature type="region of interest" description="Disordered" evidence="1">
    <location>
        <begin position="1"/>
        <end position="25"/>
    </location>
</feature>
<evidence type="ECO:0000256" key="1">
    <source>
        <dbReference type="SAM" id="MobiDB-lite"/>
    </source>
</evidence>
<gene>
    <name evidence="4" type="ORF">DFA_07925</name>
</gene>
<feature type="compositionally biased region" description="Low complexity" evidence="1">
    <location>
        <begin position="93"/>
        <end position="134"/>
    </location>
</feature>
<feature type="region of interest" description="Disordered" evidence="1">
    <location>
        <begin position="93"/>
        <end position="150"/>
    </location>
</feature>
<dbReference type="KEGG" id="dfa:DFA_07925"/>